<dbReference type="RefSeq" id="XP_010492079.1">
    <property type="nucleotide sequence ID" value="XM_010493777.2"/>
</dbReference>
<accession>A0ABM0XWN6</accession>
<sequence length="402" mass="44281">MASSSGSADEDFQSRVAKSFGSLAFSRPSSSSKFSTSSTPASRQQSGSVWSVSGTEVEKREWNRDSYDRDEIPCASSFDDILRQQRISSNTARKPLEDDLKDIDGGEDFDGDWSIRASMGLDRTLDDEAEEDEYDKVALGKENDVEGLSMKDSLSAQRLRNRSGIGWTRDPRANYVAAQIRLKEDEIEANKLKAFVAKETPHSGGESSKAVPPPPKPILKRKEDTSDSEARTGKRVRFDVVSEETLKKPEDTSTTSSTSMSHQSKNGARVPDYLLNPSKYTRYTFDPSCELNDKSPTGEYMDIPKAVEGLKTSDSEPFKVSFIPQKKTKDVREDGNNCCETKPIVAGEVAEDERPSATEDGVTEIGELGSGVTEIGELESSTSFQKNGRQYRAKPSVDETVV</sequence>
<feature type="compositionally biased region" description="Polar residues" evidence="1">
    <location>
        <begin position="379"/>
        <end position="388"/>
    </location>
</feature>
<gene>
    <name evidence="3" type="primary">LOC104769547</name>
</gene>
<protein>
    <submittedName>
        <fullName evidence="3">Uncharacterized protein LOC104769547</fullName>
    </submittedName>
</protein>
<name>A0ABM0XWN6_CAMSA</name>
<evidence type="ECO:0000313" key="2">
    <source>
        <dbReference type="Proteomes" id="UP000694864"/>
    </source>
</evidence>
<dbReference type="GeneID" id="104769547"/>
<dbReference type="PANTHER" id="PTHR13445">
    <property type="entry name" value="TUMOR SUPPRESSING SUBTRANSFERABLE CANDIDATE 4 TSSC4"/>
    <property type="match status" value="1"/>
</dbReference>
<feature type="region of interest" description="Disordered" evidence="1">
    <location>
        <begin position="24"/>
        <end position="170"/>
    </location>
</feature>
<feature type="compositionally biased region" description="Polar residues" evidence="1">
    <location>
        <begin position="44"/>
        <end position="54"/>
    </location>
</feature>
<feature type="compositionally biased region" description="Basic and acidic residues" evidence="1">
    <location>
        <begin position="135"/>
        <end position="144"/>
    </location>
</feature>
<evidence type="ECO:0000256" key="1">
    <source>
        <dbReference type="SAM" id="MobiDB-lite"/>
    </source>
</evidence>
<feature type="region of interest" description="Disordered" evidence="1">
    <location>
        <begin position="350"/>
        <end position="402"/>
    </location>
</feature>
<dbReference type="PANTHER" id="PTHR13445:SF5">
    <property type="entry name" value="PROTEIN TSSC4"/>
    <property type="match status" value="1"/>
</dbReference>
<proteinExistence type="predicted"/>
<feature type="compositionally biased region" description="Low complexity" evidence="1">
    <location>
        <begin position="24"/>
        <end position="43"/>
    </location>
</feature>
<feature type="compositionally biased region" description="Basic and acidic residues" evidence="1">
    <location>
        <begin position="220"/>
        <end position="251"/>
    </location>
</feature>
<feature type="compositionally biased region" description="Basic and acidic residues" evidence="1">
    <location>
        <begin position="94"/>
        <end position="104"/>
    </location>
</feature>
<feature type="compositionally biased region" description="Acidic residues" evidence="1">
    <location>
        <begin position="125"/>
        <end position="134"/>
    </location>
</feature>
<reference evidence="2" key="1">
    <citation type="journal article" date="2014" name="Nat. Commun.">
        <title>The emerging biofuel crop Camelina sativa retains a highly undifferentiated hexaploid genome structure.</title>
        <authorList>
            <person name="Kagale S."/>
            <person name="Koh C."/>
            <person name="Nixon J."/>
            <person name="Bollina V."/>
            <person name="Clarke W.E."/>
            <person name="Tuteja R."/>
            <person name="Spillane C."/>
            <person name="Robinson S.J."/>
            <person name="Links M.G."/>
            <person name="Clarke C."/>
            <person name="Higgins E.E."/>
            <person name="Huebert T."/>
            <person name="Sharpe A.G."/>
            <person name="Parkin I.A."/>
        </authorList>
    </citation>
    <scope>NUCLEOTIDE SEQUENCE [LARGE SCALE GENOMIC DNA]</scope>
    <source>
        <strain evidence="2">cv. DH55</strain>
    </source>
</reference>
<dbReference type="Proteomes" id="UP000694864">
    <property type="component" value="Chromosome 20"/>
</dbReference>
<feature type="region of interest" description="Disordered" evidence="1">
    <location>
        <begin position="196"/>
        <end position="273"/>
    </location>
</feature>
<feature type="compositionally biased region" description="Basic and acidic residues" evidence="1">
    <location>
        <begin position="56"/>
        <end position="72"/>
    </location>
</feature>
<organism evidence="2 3">
    <name type="scientific">Camelina sativa</name>
    <name type="common">False flax</name>
    <name type="synonym">Myagrum sativum</name>
    <dbReference type="NCBI Taxonomy" id="90675"/>
    <lineage>
        <taxon>Eukaryota</taxon>
        <taxon>Viridiplantae</taxon>
        <taxon>Streptophyta</taxon>
        <taxon>Embryophyta</taxon>
        <taxon>Tracheophyta</taxon>
        <taxon>Spermatophyta</taxon>
        <taxon>Magnoliopsida</taxon>
        <taxon>eudicotyledons</taxon>
        <taxon>Gunneridae</taxon>
        <taxon>Pentapetalae</taxon>
        <taxon>rosids</taxon>
        <taxon>malvids</taxon>
        <taxon>Brassicales</taxon>
        <taxon>Brassicaceae</taxon>
        <taxon>Camelineae</taxon>
        <taxon>Camelina</taxon>
    </lineage>
</organism>
<dbReference type="InterPro" id="IPR029338">
    <property type="entry name" value="TSSC4"/>
</dbReference>
<evidence type="ECO:0000313" key="3">
    <source>
        <dbReference type="RefSeq" id="XP_010492079.1"/>
    </source>
</evidence>
<reference evidence="3" key="2">
    <citation type="submission" date="2025-08" db="UniProtKB">
        <authorList>
            <consortium name="RefSeq"/>
        </authorList>
    </citation>
    <scope>IDENTIFICATION</scope>
    <source>
        <tissue evidence="3">Leaf</tissue>
    </source>
</reference>
<keyword evidence="2" id="KW-1185">Reference proteome</keyword>